<feature type="transmembrane region" description="Helical" evidence="2">
    <location>
        <begin position="208"/>
        <end position="227"/>
    </location>
</feature>
<name>A8QAA5_MALGO</name>
<protein>
    <recommendedName>
        <fullName evidence="3">Protein YTP1-like C-terminal domain-containing protein</fullName>
    </recommendedName>
</protein>
<dbReference type="GeneID" id="5853503"/>
<feature type="compositionally biased region" description="Acidic residues" evidence="1">
    <location>
        <begin position="334"/>
        <end position="344"/>
    </location>
</feature>
<evidence type="ECO:0000259" key="3">
    <source>
        <dbReference type="Pfam" id="PF10355"/>
    </source>
</evidence>
<dbReference type="InParanoid" id="A8QAA5"/>
<keyword evidence="2" id="KW-0472">Membrane</keyword>
<dbReference type="PANTHER" id="PTHR31685">
    <property type="entry name" value="INTEGRAL MEMBRANE PROTEIN (AFU_ORTHOLOGUE AFUA_6G12730)-RELATED"/>
    <property type="match status" value="1"/>
</dbReference>
<keyword evidence="2" id="KW-0812">Transmembrane</keyword>
<organism evidence="4 5">
    <name type="scientific">Malassezia globosa (strain ATCC MYA-4612 / CBS 7966)</name>
    <name type="common">Dandruff-associated fungus</name>
    <dbReference type="NCBI Taxonomy" id="425265"/>
    <lineage>
        <taxon>Eukaryota</taxon>
        <taxon>Fungi</taxon>
        <taxon>Dikarya</taxon>
        <taxon>Basidiomycota</taxon>
        <taxon>Ustilaginomycotina</taxon>
        <taxon>Malasseziomycetes</taxon>
        <taxon>Malasseziales</taxon>
        <taxon>Malasseziaceae</taxon>
        <taxon>Malassezia</taxon>
    </lineage>
</organism>
<feature type="transmembrane region" description="Helical" evidence="2">
    <location>
        <begin position="73"/>
        <end position="92"/>
    </location>
</feature>
<feature type="transmembrane region" description="Helical" evidence="2">
    <location>
        <begin position="128"/>
        <end position="150"/>
    </location>
</feature>
<dbReference type="InterPro" id="IPR018827">
    <property type="entry name" value="YTP1_C"/>
</dbReference>
<evidence type="ECO:0000256" key="2">
    <source>
        <dbReference type="SAM" id="Phobius"/>
    </source>
</evidence>
<feature type="transmembrane region" description="Helical" evidence="2">
    <location>
        <begin position="12"/>
        <end position="33"/>
    </location>
</feature>
<feature type="region of interest" description="Disordered" evidence="1">
    <location>
        <begin position="302"/>
        <end position="344"/>
    </location>
</feature>
<comment type="caution">
    <text evidence="4">The sequence shown here is derived from an EMBL/GenBank/DDBJ whole genome shotgun (WGS) entry which is preliminary data.</text>
</comment>
<dbReference type="OrthoDB" id="4137487at2759"/>
<dbReference type="Proteomes" id="UP000008837">
    <property type="component" value="Unassembled WGS sequence"/>
</dbReference>
<evidence type="ECO:0000256" key="1">
    <source>
        <dbReference type="SAM" id="MobiDB-lite"/>
    </source>
</evidence>
<dbReference type="Pfam" id="PF10355">
    <property type="entry name" value="Ytp1"/>
    <property type="match status" value="1"/>
</dbReference>
<proteinExistence type="predicted"/>
<feature type="transmembrane region" description="Helical" evidence="2">
    <location>
        <begin position="171"/>
        <end position="188"/>
    </location>
</feature>
<keyword evidence="2" id="KW-1133">Transmembrane helix</keyword>
<accession>A8QAA5</accession>
<feature type="compositionally biased region" description="Polar residues" evidence="1">
    <location>
        <begin position="304"/>
        <end position="320"/>
    </location>
</feature>
<dbReference type="STRING" id="425265.A8QAA5"/>
<feature type="transmembrane region" description="Helical" evidence="2">
    <location>
        <begin position="45"/>
        <end position="61"/>
    </location>
</feature>
<evidence type="ECO:0000313" key="4">
    <source>
        <dbReference type="EMBL" id="EDP41983.1"/>
    </source>
</evidence>
<dbReference type="RefSeq" id="XP_001729197.1">
    <property type="nucleotide sequence ID" value="XM_001729145.1"/>
</dbReference>
<dbReference type="VEuPathDB" id="FungiDB:MGL_3664"/>
<dbReference type="AlphaFoldDB" id="A8QAA5"/>
<gene>
    <name evidence="4" type="ORF">MGL_3664</name>
</gene>
<dbReference type="KEGG" id="mgl:MGL_3664"/>
<feature type="transmembrane region" description="Helical" evidence="2">
    <location>
        <begin position="99"/>
        <end position="116"/>
    </location>
</feature>
<keyword evidence="5" id="KW-1185">Reference proteome</keyword>
<feature type="domain" description="Protein YTP1-like C-terminal" evidence="3">
    <location>
        <begin position="3"/>
        <end position="228"/>
    </location>
</feature>
<evidence type="ECO:0000313" key="5">
    <source>
        <dbReference type="Proteomes" id="UP000008837"/>
    </source>
</evidence>
<sequence length="344" mass="37931">MAGHLGQCLAHYIMGSAFAAYSVILLIMMKCAVEWLRRRGFAQEYLDSWVILLWGIVNSFTEHHGGPWTHKDLQHTLMGVVWWAGGAVGIWVSRRGARSVFPAIIIMLTGWAMSGHKQAVAISTEIHALFGYTLMAGGLCRVIEICFVLNEGPSGSIPREPRPGEWFPVSIFQYLPPFLLVSSGILFMSATDEEMRWADAKGVDHVTWALIDFSVAFTLFLWFNVLIDTYVGYGGRYGLAAGHAKDEPFSYLAMEQGLEHVDEDADAGTDADADADADAVALEPYGSASHFHASASRLKEPVQAPNTYAQSMPTRELNTTPPLPPQTHVLEDKDPFDDNDQVLV</sequence>
<dbReference type="PANTHER" id="PTHR31685:SF2">
    <property type="entry name" value="PROTEIN YTP1"/>
    <property type="match status" value="1"/>
</dbReference>
<dbReference type="EMBL" id="AAYY01000014">
    <property type="protein sequence ID" value="EDP41983.1"/>
    <property type="molecule type" value="Genomic_DNA"/>
</dbReference>
<reference evidence="4 5" key="1">
    <citation type="journal article" date="2007" name="Proc. Natl. Acad. Sci. U.S.A.">
        <title>Dandruff-associated Malassezia genomes reveal convergent and divergent virulence traits shared with plant and human fungal pathogens.</title>
        <authorList>
            <person name="Xu J."/>
            <person name="Saunders C.W."/>
            <person name="Hu P."/>
            <person name="Grant R.A."/>
            <person name="Boekhout T."/>
            <person name="Kuramae E.E."/>
            <person name="Kronstad J.W."/>
            <person name="Deangelis Y.M."/>
            <person name="Reeder N.L."/>
            <person name="Johnstone K.R."/>
            <person name="Leland M."/>
            <person name="Fieno A.M."/>
            <person name="Begley W.M."/>
            <person name="Sun Y."/>
            <person name="Lacey M.P."/>
            <person name="Chaudhary T."/>
            <person name="Keough T."/>
            <person name="Chu L."/>
            <person name="Sears R."/>
            <person name="Yuan B."/>
            <person name="Dawson T.L.Jr."/>
        </authorList>
    </citation>
    <scope>NUCLEOTIDE SEQUENCE [LARGE SCALE GENOMIC DNA]</scope>
    <source>
        <strain evidence="5">ATCC MYA-4612 / CBS 7966</strain>
    </source>
</reference>